<dbReference type="Gene3D" id="1.20.120.350">
    <property type="entry name" value="Voltage-gated potassium channels. Chain C"/>
    <property type="match status" value="1"/>
</dbReference>
<dbReference type="InterPro" id="IPR027359">
    <property type="entry name" value="Volt_channel_dom_sf"/>
</dbReference>
<evidence type="ECO:0000256" key="5">
    <source>
        <dbReference type="ARBA" id="ARBA00023065"/>
    </source>
</evidence>
<dbReference type="GO" id="GO:0001508">
    <property type="term" value="P:action potential"/>
    <property type="evidence" value="ECO:0007669"/>
    <property type="project" value="TreeGrafter"/>
</dbReference>
<dbReference type="GO" id="GO:0008076">
    <property type="term" value="C:voltage-gated potassium channel complex"/>
    <property type="evidence" value="ECO:0007669"/>
    <property type="project" value="InterPro"/>
</dbReference>
<dbReference type="EMBL" id="JAAGWZ010000001">
    <property type="protein sequence ID" value="NEM90511.1"/>
    <property type="molecule type" value="Genomic_DNA"/>
</dbReference>
<feature type="transmembrane region" description="Helical" evidence="9">
    <location>
        <begin position="43"/>
        <end position="62"/>
    </location>
</feature>
<protein>
    <submittedName>
        <fullName evidence="11">Two pore domain potassium channel family protein</fullName>
    </submittedName>
</protein>
<keyword evidence="2" id="KW-0813">Transport</keyword>
<dbReference type="Gene3D" id="1.10.287.70">
    <property type="match status" value="1"/>
</dbReference>
<evidence type="ECO:0000256" key="7">
    <source>
        <dbReference type="ARBA" id="ARBA00023303"/>
    </source>
</evidence>
<dbReference type="SUPFAM" id="SSF81324">
    <property type="entry name" value="Voltage-gated potassium channels"/>
    <property type="match status" value="1"/>
</dbReference>
<dbReference type="InterPro" id="IPR013099">
    <property type="entry name" value="K_chnl_dom"/>
</dbReference>
<evidence type="ECO:0000256" key="1">
    <source>
        <dbReference type="ARBA" id="ARBA00004141"/>
    </source>
</evidence>
<name>A0A7C9PM45_9MICO</name>
<dbReference type="Gene3D" id="1.20.5.110">
    <property type="match status" value="1"/>
</dbReference>
<evidence type="ECO:0000256" key="3">
    <source>
        <dbReference type="ARBA" id="ARBA00022692"/>
    </source>
</evidence>
<dbReference type="AlphaFoldDB" id="A0A7C9PM45"/>
<feature type="coiled-coil region" evidence="8">
    <location>
        <begin position="206"/>
        <end position="248"/>
    </location>
</feature>
<feature type="transmembrane region" description="Helical" evidence="9">
    <location>
        <begin position="112"/>
        <end position="132"/>
    </location>
</feature>
<dbReference type="PANTHER" id="PTHR11537:SF254">
    <property type="entry name" value="POTASSIUM VOLTAGE-GATED CHANNEL PROTEIN SHAB"/>
    <property type="match status" value="1"/>
</dbReference>
<proteinExistence type="predicted"/>
<sequence>MDQKKWQHLAEWPLLIAGVAFLVAFSVQVIGNLQEGQSVVIDVIIWGTWALFVIDYLVMLYLAERRWRWFARNLHHVVILGLPVLRPLRLLRLVTLLRSMQRFAGRALRGRILTYVLGAAVLLVYLGALSVLDEEQNGPAANIHSFGDAIWWAMTTITTVGYGDHFPVTLLGRVVGAVLMVGGVAVFGVITATLSSWLVELVEQGRVQTQADIDQVEDAIETAQNDEIARLGDRIDRLSEAVEALLARQTADGEATGARPAELS</sequence>
<evidence type="ECO:0000259" key="10">
    <source>
        <dbReference type="Pfam" id="PF07885"/>
    </source>
</evidence>
<comment type="subcellular location">
    <subcellularLocation>
        <location evidence="1">Membrane</location>
        <topology evidence="1">Multi-pass membrane protein</topology>
    </subcellularLocation>
</comment>
<dbReference type="GO" id="GO:0005249">
    <property type="term" value="F:voltage-gated potassium channel activity"/>
    <property type="evidence" value="ECO:0007669"/>
    <property type="project" value="InterPro"/>
</dbReference>
<feature type="transmembrane region" description="Helical" evidence="9">
    <location>
        <begin position="12"/>
        <end position="31"/>
    </location>
</feature>
<evidence type="ECO:0000256" key="6">
    <source>
        <dbReference type="ARBA" id="ARBA00023136"/>
    </source>
</evidence>
<keyword evidence="5" id="KW-0406">Ion transport</keyword>
<gene>
    <name evidence="11" type="ORF">G3T37_03985</name>
</gene>
<comment type="caution">
    <text evidence="11">The sequence shown here is derived from an EMBL/GenBank/DDBJ whole genome shotgun (WGS) entry which is preliminary data.</text>
</comment>
<dbReference type="RefSeq" id="WP_163472154.1">
    <property type="nucleotide sequence ID" value="NZ_JAAGWZ010000001.1"/>
</dbReference>
<keyword evidence="8" id="KW-0175">Coiled coil</keyword>
<evidence type="ECO:0000256" key="4">
    <source>
        <dbReference type="ARBA" id="ARBA00022989"/>
    </source>
</evidence>
<keyword evidence="7 11" id="KW-0407">Ion channel</keyword>
<keyword evidence="6 9" id="KW-0472">Membrane</keyword>
<keyword evidence="4 9" id="KW-1133">Transmembrane helix</keyword>
<evidence type="ECO:0000256" key="2">
    <source>
        <dbReference type="ARBA" id="ARBA00022448"/>
    </source>
</evidence>
<dbReference type="Pfam" id="PF07885">
    <property type="entry name" value="Ion_trans_2"/>
    <property type="match status" value="1"/>
</dbReference>
<accession>A0A7C9PM45</accession>
<organism evidence="11 12">
    <name type="scientific">Galbitalea soli</name>
    <dbReference type="NCBI Taxonomy" id="1268042"/>
    <lineage>
        <taxon>Bacteria</taxon>
        <taxon>Bacillati</taxon>
        <taxon>Actinomycetota</taxon>
        <taxon>Actinomycetes</taxon>
        <taxon>Micrococcales</taxon>
        <taxon>Microbacteriaceae</taxon>
        <taxon>Galbitalea</taxon>
    </lineage>
</organism>
<evidence type="ECO:0000313" key="11">
    <source>
        <dbReference type="EMBL" id="NEM90511.1"/>
    </source>
</evidence>
<dbReference type="Proteomes" id="UP000479756">
    <property type="component" value="Unassembled WGS sequence"/>
</dbReference>
<dbReference type="PANTHER" id="PTHR11537">
    <property type="entry name" value="VOLTAGE-GATED POTASSIUM CHANNEL"/>
    <property type="match status" value="1"/>
</dbReference>
<dbReference type="InterPro" id="IPR028325">
    <property type="entry name" value="VG_K_chnl"/>
</dbReference>
<evidence type="ECO:0000313" key="12">
    <source>
        <dbReference type="Proteomes" id="UP000479756"/>
    </source>
</evidence>
<keyword evidence="3 9" id="KW-0812">Transmembrane</keyword>
<evidence type="ECO:0000256" key="9">
    <source>
        <dbReference type="SAM" id="Phobius"/>
    </source>
</evidence>
<keyword evidence="12" id="KW-1185">Reference proteome</keyword>
<feature type="domain" description="Potassium channel" evidence="10">
    <location>
        <begin position="126"/>
        <end position="199"/>
    </location>
</feature>
<evidence type="ECO:0000256" key="8">
    <source>
        <dbReference type="SAM" id="Coils"/>
    </source>
</evidence>
<feature type="transmembrane region" description="Helical" evidence="9">
    <location>
        <begin position="174"/>
        <end position="199"/>
    </location>
</feature>
<reference evidence="11 12" key="1">
    <citation type="journal article" date="2014" name="Int. J. Syst. Evol. Microbiol.">
        <title>Description of Galbitalea soli gen. nov., sp. nov., and Frondihabitans sucicola sp. nov.</title>
        <authorList>
            <person name="Kim S.J."/>
            <person name="Lim J.M."/>
            <person name="Ahn J.H."/>
            <person name="Weon H.Y."/>
            <person name="Hamada M."/>
            <person name="Suzuki K."/>
            <person name="Ahn T.Y."/>
            <person name="Kwon S.W."/>
        </authorList>
    </citation>
    <scope>NUCLEOTIDE SEQUENCE [LARGE SCALE GENOMIC DNA]</scope>
    <source>
        <strain evidence="11 12">NBRC 108727</strain>
    </source>
</reference>